<evidence type="ECO:0000313" key="4">
    <source>
        <dbReference type="Proteomes" id="UP000010846"/>
    </source>
</evidence>
<dbReference type="EMBL" id="CP003050">
    <property type="protein sequence ID" value="AGB16212.1"/>
    <property type="molecule type" value="Genomic_DNA"/>
</dbReference>
<feature type="transmembrane region" description="Helical" evidence="1">
    <location>
        <begin position="20"/>
        <end position="36"/>
    </location>
</feature>
<feature type="transmembrane region" description="Helical" evidence="1">
    <location>
        <begin position="48"/>
        <end position="71"/>
    </location>
</feature>
<dbReference type="HOGENOM" id="CLU_047794_0_0_2"/>
<keyword evidence="1" id="KW-0812">Transmembrane</keyword>
<evidence type="ECO:0000256" key="1">
    <source>
        <dbReference type="SAM" id="Phobius"/>
    </source>
</evidence>
<proteinExistence type="predicted"/>
<name>L0IE19_HALRX</name>
<dbReference type="AlphaFoldDB" id="L0IE19"/>
<dbReference type="InterPro" id="IPR011674">
    <property type="entry name" value="DUF1616"/>
</dbReference>
<dbReference type="eggNOG" id="arCOG02884">
    <property type="taxonomic scope" value="Archaea"/>
</dbReference>
<keyword evidence="4" id="KW-1185">Reference proteome</keyword>
<protein>
    <submittedName>
        <fullName evidence="3">Putative membrane protein</fullName>
    </submittedName>
</protein>
<dbReference type="Pfam" id="PF07760">
    <property type="entry name" value="DUF1616"/>
    <property type="match status" value="1"/>
</dbReference>
<feature type="transmembrane region" description="Helical" evidence="1">
    <location>
        <begin position="119"/>
        <end position="140"/>
    </location>
</feature>
<gene>
    <name evidence="3" type="ordered locus">Halru_1605</name>
</gene>
<dbReference type="GeneID" id="14376392"/>
<keyword evidence="1" id="KW-0472">Membrane</keyword>
<evidence type="ECO:0000259" key="2">
    <source>
        <dbReference type="Pfam" id="PF07760"/>
    </source>
</evidence>
<reference evidence="3" key="1">
    <citation type="submission" date="2011-09" db="EMBL/GenBank/DDBJ databases">
        <title>Complete sequence of Halovivax ruber XH-70.</title>
        <authorList>
            <consortium name="US DOE Joint Genome Institute"/>
            <person name="Lucas S."/>
            <person name="Han J."/>
            <person name="Lapidus A."/>
            <person name="Cheng J.-F."/>
            <person name="Goodwin L."/>
            <person name="Pitluck S."/>
            <person name="Peters L."/>
            <person name="Mikhailova N."/>
            <person name="Davenport K."/>
            <person name="Detter J.C."/>
            <person name="Han C."/>
            <person name="Tapia R."/>
            <person name="Land M."/>
            <person name="Hauser L."/>
            <person name="Kyrpides N."/>
            <person name="Ivanova N."/>
            <person name="Pagani I."/>
            <person name="Sproer C."/>
            <person name="Anderson I."/>
            <person name="Woyke T."/>
        </authorList>
    </citation>
    <scope>NUCLEOTIDE SEQUENCE</scope>
    <source>
        <strain evidence="3">XH-70</strain>
    </source>
</reference>
<sequence length="342" mass="36294">MSSHTETPGSGVSFARRYPIDLLVCTGLVICCWYVVTTLPAGSRLRMIVSLPLLTVLPGYALGAVLFPATARPVGETGTGRGRARGITTAERLGLALGLSIVVVALTMLGLGIRPGPFTTVPTATAIATITGVSAIVGMWRRFRIPVSQRFALRPHYWMGQLLDSGDSRYVTASALVLVAAVALAGGALTYAIVTPVAGGSYTEIALYGEDENGSTEIGAVPEAVEPDSSIPITIELSNEHRQAQEYTVVVQEQTVTTGEPTNRTEISRLQYDVGAGERERRTTTLVPGVGLDETVRVVALLYETEDGTVPATPTMENADDYVYFHTHVTDDPDGDDTIVVG</sequence>
<feature type="domain" description="DUF1616" evidence="2">
    <location>
        <begin position="28"/>
        <end position="325"/>
    </location>
</feature>
<organism evidence="3 4">
    <name type="scientific">Halovivax ruber (strain DSM 18193 / JCM 13892 / XH-70)</name>
    <dbReference type="NCBI Taxonomy" id="797302"/>
    <lineage>
        <taxon>Archaea</taxon>
        <taxon>Methanobacteriati</taxon>
        <taxon>Methanobacteriota</taxon>
        <taxon>Stenosarchaea group</taxon>
        <taxon>Halobacteria</taxon>
        <taxon>Halobacteriales</taxon>
        <taxon>Natrialbaceae</taxon>
        <taxon>Halovivax</taxon>
    </lineage>
</organism>
<dbReference type="Proteomes" id="UP000010846">
    <property type="component" value="Chromosome"/>
</dbReference>
<feature type="transmembrane region" description="Helical" evidence="1">
    <location>
        <begin position="92"/>
        <end position="113"/>
    </location>
</feature>
<evidence type="ECO:0000313" key="3">
    <source>
        <dbReference type="EMBL" id="AGB16212.1"/>
    </source>
</evidence>
<feature type="transmembrane region" description="Helical" evidence="1">
    <location>
        <begin position="170"/>
        <end position="194"/>
    </location>
</feature>
<dbReference type="RefSeq" id="WP_015300852.1">
    <property type="nucleotide sequence ID" value="NC_019964.1"/>
</dbReference>
<accession>L0IE19</accession>
<dbReference type="STRING" id="797302.Halru_1605"/>
<dbReference type="OrthoDB" id="82282at2157"/>
<keyword evidence="1" id="KW-1133">Transmembrane helix</keyword>
<dbReference type="KEGG" id="hru:Halru_1605"/>